<reference evidence="7" key="2">
    <citation type="submission" date="2025-08" db="UniProtKB">
        <authorList>
            <consortium name="Ensembl"/>
        </authorList>
    </citation>
    <scope>IDENTIFICATION</scope>
</reference>
<reference evidence="7" key="3">
    <citation type="submission" date="2025-09" db="UniProtKB">
        <authorList>
            <consortium name="Ensembl"/>
        </authorList>
    </citation>
    <scope>IDENTIFICATION</scope>
</reference>
<evidence type="ECO:0000256" key="4">
    <source>
        <dbReference type="ARBA" id="ARBA00023180"/>
    </source>
</evidence>
<organism evidence="7 8">
    <name type="scientific">Scleropages formosus</name>
    <name type="common">Asian bonytongue</name>
    <name type="synonym">Osteoglossum formosum</name>
    <dbReference type="NCBI Taxonomy" id="113540"/>
    <lineage>
        <taxon>Eukaryota</taxon>
        <taxon>Metazoa</taxon>
        <taxon>Chordata</taxon>
        <taxon>Craniata</taxon>
        <taxon>Vertebrata</taxon>
        <taxon>Euteleostomi</taxon>
        <taxon>Actinopterygii</taxon>
        <taxon>Neopterygii</taxon>
        <taxon>Teleostei</taxon>
        <taxon>Osteoglossocephala</taxon>
        <taxon>Osteoglossomorpha</taxon>
        <taxon>Osteoglossiformes</taxon>
        <taxon>Osteoglossidae</taxon>
        <taxon>Scleropages</taxon>
    </lineage>
</organism>
<dbReference type="OrthoDB" id="8678705at2759"/>
<dbReference type="GO" id="GO:0005576">
    <property type="term" value="C:extracellular region"/>
    <property type="evidence" value="ECO:0007669"/>
    <property type="project" value="UniProtKB-SubCell"/>
</dbReference>
<keyword evidence="3 6" id="KW-0732">Signal</keyword>
<dbReference type="SUPFAM" id="SSF50814">
    <property type="entry name" value="Lipocalins"/>
    <property type="match status" value="1"/>
</dbReference>
<dbReference type="GeneID" id="108930807"/>
<sequence length="201" mass="22221">MCLLLATAVLTLLSTSFAGPLHCEDSVKQLFLKDLNSIKGKWIFISGTTTHQKYASILQVVNSSWVEFSPTSQNEICIFNQGNMINGTCHYSSANLTFLNSTFTVTHENATSTGILLHTCPDCLLMSFITLDNGEMIQSFYILGRAKKLSISDLEAFNRQAKCLGFPEAPFMYDGETEMCPPTQEHATTENPAKVKDESSK</sequence>
<evidence type="ECO:0000313" key="8">
    <source>
        <dbReference type="Proteomes" id="UP000694397"/>
    </source>
</evidence>
<accession>A0A8C9SHL0</accession>
<gene>
    <name evidence="7" type="primary">LOC108930807</name>
</gene>
<dbReference type="PANTHER" id="PTHR11967">
    <property type="entry name" value="ALPHA-1-ACID GLYCOPROTEIN"/>
    <property type="match status" value="1"/>
</dbReference>
<proteinExistence type="predicted"/>
<evidence type="ECO:0000256" key="3">
    <source>
        <dbReference type="ARBA" id="ARBA00022729"/>
    </source>
</evidence>
<protein>
    <submittedName>
        <fullName evidence="7">Uncharacterized LOC108930807</fullName>
    </submittedName>
</protein>
<dbReference type="AlphaFoldDB" id="A0A8C9SHL0"/>
<keyword evidence="2" id="KW-0964">Secreted</keyword>
<feature type="signal peptide" evidence="6">
    <location>
        <begin position="1"/>
        <end position="18"/>
    </location>
</feature>
<reference evidence="7 8" key="1">
    <citation type="submission" date="2019-04" db="EMBL/GenBank/DDBJ databases">
        <authorList>
            <consortium name="Wellcome Sanger Institute Data Sharing"/>
        </authorList>
    </citation>
    <scope>NUCLEOTIDE SEQUENCE [LARGE SCALE GENOMIC DNA]</scope>
</reference>
<keyword evidence="4" id="KW-0325">Glycoprotein</keyword>
<evidence type="ECO:0000256" key="6">
    <source>
        <dbReference type="SAM" id="SignalP"/>
    </source>
</evidence>
<dbReference type="RefSeq" id="XP_018601738.2">
    <property type="nucleotide sequence ID" value="XM_018746222.2"/>
</dbReference>
<evidence type="ECO:0000256" key="5">
    <source>
        <dbReference type="SAM" id="MobiDB-lite"/>
    </source>
</evidence>
<name>A0A8C9SHL0_SCLFO</name>
<keyword evidence="8" id="KW-1185">Reference proteome</keyword>
<dbReference type="Proteomes" id="UP000694397">
    <property type="component" value="Chromosome 5"/>
</dbReference>
<dbReference type="GeneTree" id="ENSGT00510000050125"/>
<dbReference type="KEGG" id="sfm:108930807"/>
<dbReference type="CDD" id="cd19415">
    <property type="entry name" value="lipocalin_ApoM_AGP"/>
    <property type="match status" value="1"/>
</dbReference>
<evidence type="ECO:0000256" key="2">
    <source>
        <dbReference type="ARBA" id="ARBA00022525"/>
    </source>
</evidence>
<feature type="region of interest" description="Disordered" evidence="5">
    <location>
        <begin position="175"/>
        <end position="201"/>
    </location>
</feature>
<dbReference type="PANTHER" id="PTHR11967:SF2">
    <property type="entry name" value="ALPHA-1-ACID GLYCOPROTEIN 1"/>
    <property type="match status" value="1"/>
</dbReference>
<comment type="subcellular location">
    <subcellularLocation>
        <location evidence="1">Secreted</location>
    </subcellularLocation>
</comment>
<feature type="chain" id="PRO_5034392760" evidence="6">
    <location>
        <begin position="19"/>
        <end position="201"/>
    </location>
</feature>
<evidence type="ECO:0000313" key="7">
    <source>
        <dbReference type="Ensembl" id="ENSSFOP00015037736.2"/>
    </source>
</evidence>
<dbReference type="Gene3D" id="2.40.128.20">
    <property type="match status" value="1"/>
</dbReference>
<dbReference type="Ensembl" id="ENSSFOT00015038150.2">
    <property type="protein sequence ID" value="ENSSFOP00015037736.2"/>
    <property type="gene ID" value="ENSSFOG00015024022.2"/>
</dbReference>
<evidence type="ECO:0000256" key="1">
    <source>
        <dbReference type="ARBA" id="ARBA00004613"/>
    </source>
</evidence>
<dbReference type="InterPro" id="IPR012674">
    <property type="entry name" value="Calycin"/>
</dbReference>